<comment type="subcellular location">
    <subcellularLocation>
        <location evidence="2">Membrane</location>
        <topology evidence="2">Multi-pass membrane protein</topology>
    </subcellularLocation>
</comment>
<evidence type="ECO:0000256" key="6">
    <source>
        <dbReference type="ARBA" id="ARBA00022679"/>
    </source>
</evidence>
<dbReference type="SMART" id="SM00387">
    <property type="entry name" value="HATPase_c"/>
    <property type="match status" value="1"/>
</dbReference>
<dbReference type="Gene3D" id="3.30.565.10">
    <property type="entry name" value="Histidine kinase-like ATPase, C-terminal domain"/>
    <property type="match status" value="1"/>
</dbReference>
<dbReference type="PANTHER" id="PTHR43711">
    <property type="entry name" value="TWO-COMPONENT HISTIDINE KINASE"/>
    <property type="match status" value="1"/>
</dbReference>
<feature type="transmembrane region" description="Helical" evidence="13">
    <location>
        <begin position="386"/>
        <end position="406"/>
    </location>
</feature>
<comment type="caution">
    <text evidence="15">The sequence shown here is derived from an EMBL/GenBank/DDBJ whole genome shotgun (WGS) entry which is preliminary data.</text>
</comment>
<dbReference type="Pfam" id="PF02518">
    <property type="entry name" value="HATPase_c"/>
    <property type="match status" value="1"/>
</dbReference>
<organism evidence="15 16">
    <name type="scientific">Litoribacter ruber</name>
    <dbReference type="NCBI Taxonomy" id="702568"/>
    <lineage>
        <taxon>Bacteria</taxon>
        <taxon>Pseudomonadati</taxon>
        <taxon>Bacteroidota</taxon>
        <taxon>Cytophagia</taxon>
        <taxon>Cytophagales</taxon>
        <taxon>Cyclobacteriaceae</taxon>
        <taxon>Litoribacter</taxon>
    </lineage>
</organism>
<keyword evidence="7 13" id="KW-0812">Transmembrane</keyword>
<evidence type="ECO:0000256" key="2">
    <source>
        <dbReference type="ARBA" id="ARBA00004141"/>
    </source>
</evidence>
<evidence type="ECO:0000256" key="3">
    <source>
        <dbReference type="ARBA" id="ARBA00006434"/>
    </source>
</evidence>
<dbReference type="PROSITE" id="PS50109">
    <property type="entry name" value="HIS_KIN"/>
    <property type="match status" value="1"/>
</dbReference>
<keyword evidence="16" id="KW-1185">Reference proteome</keyword>
<feature type="transmembrane region" description="Helical" evidence="13">
    <location>
        <begin position="412"/>
        <end position="439"/>
    </location>
</feature>
<dbReference type="AlphaFoldDB" id="A0AAP2CGC3"/>
<feature type="transmembrane region" description="Helical" evidence="13">
    <location>
        <begin position="37"/>
        <end position="56"/>
    </location>
</feature>
<dbReference type="Gene3D" id="1.10.287.130">
    <property type="match status" value="1"/>
</dbReference>
<comment type="catalytic activity">
    <reaction evidence="1">
        <text>ATP + protein L-histidine = ADP + protein N-phospho-L-histidine.</text>
        <dbReference type="EC" id="2.7.13.3"/>
    </reaction>
</comment>
<evidence type="ECO:0000313" key="15">
    <source>
        <dbReference type="EMBL" id="MBS9522671.1"/>
    </source>
</evidence>
<evidence type="ECO:0000313" key="16">
    <source>
        <dbReference type="Proteomes" id="UP001319104"/>
    </source>
</evidence>
<feature type="transmembrane region" description="Helical" evidence="13">
    <location>
        <begin position="202"/>
        <end position="220"/>
    </location>
</feature>
<dbReference type="GO" id="GO:0022857">
    <property type="term" value="F:transmembrane transporter activity"/>
    <property type="evidence" value="ECO:0007669"/>
    <property type="project" value="InterPro"/>
</dbReference>
<dbReference type="Proteomes" id="UP001319104">
    <property type="component" value="Unassembled WGS sequence"/>
</dbReference>
<dbReference type="PROSITE" id="PS50283">
    <property type="entry name" value="NA_SOLUT_SYMP_3"/>
    <property type="match status" value="1"/>
</dbReference>
<evidence type="ECO:0000259" key="14">
    <source>
        <dbReference type="PROSITE" id="PS50109"/>
    </source>
</evidence>
<dbReference type="CDD" id="cd00075">
    <property type="entry name" value="HATPase"/>
    <property type="match status" value="1"/>
</dbReference>
<keyword evidence="9 13" id="KW-1133">Transmembrane helix</keyword>
<dbReference type="CDD" id="cd10322">
    <property type="entry name" value="SLC5sbd"/>
    <property type="match status" value="1"/>
</dbReference>
<dbReference type="InterPro" id="IPR038377">
    <property type="entry name" value="Na/Glc_symporter_sf"/>
</dbReference>
<keyword evidence="5" id="KW-0597">Phosphoprotein</keyword>
<feature type="domain" description="Histidine kinase" evidence="14">
    <location>
        <begin position="686"/>
        <end position="900"/>
    </location>
</feature>
<accession>A0AAP2CGC3</accession>
<feature type="transmembrane region" description="Helical" evidence="13">
    <location>
        <begin position="62"/>
        <end position="86"/>
    </location>
</feature>
<dbReference type="PANTHER" id="PTHR43711:SF30">
    <property type="entry name" value="HISTIDINE KINASE"/>
    <property type="match status" value="1"/>
</dbReference>
<evidence type="ECO:0000256" key="13">
    <source>
        <dbReference type="SAM" id="Phobius"/>
    </source>
</evidence>
<sequence>MFSNAVVISFTFGYLALLFAIAYLSERSSFRSKKLSSNPIIYSLSLAVYCTAWTYYGSVGRAATSGIEFLTIYIGPSLIAPLWWLVMRKIIRISKVQRIASIADFISSRYGKNISLGSIVTVFCLLGIIPYISLQIKAVALSFDILQSPLHNIQESALPFFQDTAFYLALGLALFTILFGTRNIEATAQHEGLVMTIAFESLFKLMAFLVVGVFVCYFMFDGVADIFQQASSSGLDHLFVLQGEHGVSEWFWMSMLSMMAILFLPRQFQMGVIENTNERHLNTAMWLFPLYLLLINIFVLPIALGGLVMFGWGNVNADSFVLALPIIADKSWLALLVYLGGFSAATSMIIVASIALSTMVSNNLVMPLLLLSKNFQLRHQHRIGNILIWSRRLAILAIILLSYIYYRMVGPQFSLVAIGLISFVAIAQLAPAIIGGIYWKEGSRAGALTGILVGFVLWFFTLVVPTMIYAGYLPESILTEGLFGLDFLKPDALFGFGELSYITHGLVFSLLPNLFCYLVISLFSRQTSKEHNQAVVFVDIFKYSTILDTSIIWKGQAYIRDIQSLLENFLGEEKTKDALQQYVDFKGSKIDGKMKADPELVNYAERLLTGIIGAASARIMVASVVKEEEISMAEVLDILKETQELKHLNEELQQTSEALRNATASLQKMNETLLENDKLKDEFISTVTHEMKTPITSIRAFSEILQDEDLPEEDRNRFLGIIIQETDRMTRMIDQVLDLERFDSGQQQLELSQVDLSILLLEAADSMSQVFKDKNIQFKLMLNINHYFILANEDRIKQVVLNLLSNAAKFANSEVILKAHLEDKTAIVEILDDGKGIPAEDIPYIFDKFYQAKNQTSKKPLGSGLGLAISKKIMDYHQGKIKIERKGTYTAFQLVFPQINKLTLPNINSENEQNTHSR</sequence>
<evidence type="ECO:0000256" key="4">
    <source>
        <dbReference type="ARBA" id="ARBA00012438"/>
    </source>
</evidence>
<feature type="transmembrane region" description="Helical" evidence="13">
    <location>
        <begin position="6"/>
        <end position="25"/>
    </location>
</feature>
<keyword evidence="11 13" id="KW-0472">Membrane</keyword>
<keyword evidence="10" id="KW-0902">Two-component regulatory system</keyword>
<gene>
    <name evidence="15" type="ORF">KI659_01470</name>
</gene>
<name>A0AAP2CGC3_9BACT</name>
<dbReference type="InterPro" id="IPR036097">
    <property type="entry name" value="HisK_dim/P_sf"/>
</dbReference>
<protein>
    <recommendedName>
        <fullName evidence="4">histidine kinase</fullName>
        <ecNumber evidence="4">2.7.13.3</ecNumber>
    </recommendedName>
</protein>
<evidence type="ECO:0000256" key="11">
    <source>
        <dbReference type="ARBA" id="ARBA00023136"/>
    </source>
</evidence>
<dbReference type="FunFam" id="1.10.287.130:FF:000001">
    <property type="entry name" value="Two-component sensor histidine kinase"/>
    <property type="match status" value="1"/>
</dbReference>
<comment type="similarity">
    <text evidence="3">Belongs to the sodium:solute symporter (SSF) (TC 2.A.21) family.</text>
</comment>
<dbReference type="GO" id="GO:0000155">
    <property type="term" value="F:phosphorelay sensor kinase activity"/>
    <property type="evidence" value="ECO:0007669"/>
    <property type="project" value="InterPro"/>
</dbReference>
<feature type="transmembrane region" description="Helical" evidence="13">
    <location>
        <begin position="451"/>
        <end position="472"/>
    </location>
</feature>
<feature type="coiled-coil region" evidence="12">
    <location>
        <begin position="638"/>
        <end position="672"/>
    </location>
</feature>
<dbReference type="InterPro" id="IPR036890">
    <property type="entry name" value="HATPase_C_sf"/>
</dbReference>
<evidence type="ECO:0000256" key="1">
    <source>
        <dbReference type="ARBA" id="ARBA00000085"/>
    </source>
</evidence>
<feature type="transmembrane region" description="Helical" evidence="13">
    <location>
        <begin position="114"/>
        <end position="134"/>
    </location>
</feature>
<dbReference type="Gene3D" id="1.20.1730.10">
    <property type="entry name" value="Sodium/glucose cotransporter"/>
    <property type="match status" value="1"/>
</dbReference>
<dbReference type="SUPFAM" id="SSF47384">
    <property type="entry name" value="Homodimeric domain of signal transducing histidine kinase"/>
    <property type="match status" value="1"/>
</dbReference>
<feature type="transmembrane region" description="Helical" evidence="13">
    <location>
        <begin position="164"/>
        <end position="181"/>
    </location>
</feature>
<keyword evidence="12" id="KW-0175">Coiled coil</keyword>
<dbReference type="InterPro" id="IPR001734">
    <property type="entry name" value="Na/solute_symporter"/>
</dbReference>
<feature type="transmembrane region" description="Helical" evidence="13">
    <location>
        <begin position="288"/>
        <end position="312"/>
    </location>
</feature>
<dbReference type="Pfam" id="PF00512">
    <property type="entry name" value="HisKA"/>
    <property type="match status" value="1"/>
</dbReference>
<reference evidence="15 16" key="1">
    <citation type="submission" date="2021-05" db="EMBL/GenBank/DDBJ databases">
        <authorList>
            <person name="Zhang Z.D."/>
            <person name="Osman G."/>
        </authorList>
    </citation>
    <scope>NUCLEOTIDE SEQUENCE [LARGE SCALE GENOMIC DNA]</scope>
    <source>
        <strain evidence="15 16">KCTC 32217</strain>
    </source>
</reference>
<keyword evidence="8 15" id="KW-0418">Kinase</keyword>
<evidence type="ECO:0000256" key="9">
    <source>
        <dbReference type="ARBA" id="ARBA00022989"/>
    </source>
</evidence>
<dbReference type="EC" id="2.7.13.3" evidence="4"/>
<dbReference type="SUPFAM" id="SSF55874">
    <property type="entry name" value="ATPase domain of HSP90 chaperone/DNA topoisomerase II/histidine kinase"/>
    <property type="match status" value="1"/>
</dbReference>
<evidence type="ECO:0000256" key="5">
    <source>
        <dbReference type="ARBA" id="ARBA00022553"/>
    </source>
</evidence>
<dbReference type="InterPro" id="IPR003594">
    <property type="entry name" value="HATPase_dom"/>
</dbReference>
<evidence type="ECO:0000256" key="10">
    <source>
        <dbReference type="ARBA" id="ARBA00023012"/>
    </source>
</evidence>
<dbReference type="InterPro" id="IPR005467">
    <property type="entry name" value="His_kinase_dom"/>
</dbReference>
<evidence type="ECO:0000256" key="8">
    <source>
        <dbReference type="ARBA" id="ARBA00022777"/>
    </source>
</evidence>
<dbReference type="InterPro" id="IPR050736">
    <property type="entry name" value="Sensor_HK_Regulatory"/>
</dbReference>
<dbReference type="CDD" id="cd00082">
    <property type="entry name" value="HisKA"/>
    <property type="match status" value="1"/>
</dbReference>
<keyword evidence="6" id="KW-0808">Transferase</keyword>
<dbReference type="InterPro" id="IPR004358">
    <property type="entry name" value="Sig_transdc_His_kin-like_C"/>
</dbReference>
<dbReference type="InterPro" id="IPR003661">
    <property type="entry name" value="HisK_dim/P_dom"/>
</dbReference>
<dbReference type="SMART" id="SM00388">
    <property type="entry name" value="HisKA"/>
    <property type="match status" value="1"/>
</dbReference>
<feature type="transmembrane region" description="Helical" evidence="13">
    <location>
        <begin position="501"/>
        <end position="523"/>
    </location>
</feature>
<feature type="transmembrane region" description="Helical" evidence="13">
    <location>
        <begin position="332"/>
        <end position="365"/>
    </location>
</feature>
<dbReference type="GO" id="GO:0016020">
    <property type="term" value="C:membrane"/>
    <property type="evidence" value="ECO:0007669"/>
    <property type="project" value="UniProtKB-SubCell"/>
</dbReference>
<feature type="transmembrane region" description="Helical" evidence="13">
    <location>
        <begin position="250"/>
        <end position="268"/>
    </location>
</feature>
<evidence type="ECO:0000256" key="12">
    <source>
        <dbReference type="SAM" id="Coils"/>
    </source>
</evidence>
<dbReference type="PRINTS" id="PR00344">
    <property type="entry name" value="BCTRLSENSOR"/>
</dbReference>
<dbReference type="EMBL" id="JAHCMY010000001">
    <property type="protein sequence ID" value="MBS9522671.1"/>
    <property type="molecule type" value="Genomic_DNA"/>
</dbReference>
<proteinExistence type="inferred from homology"/>
<evidence type="ECO:0000256" key="7">
    <source>
        <dbReference type="ARBA" id="ARBA00022692"/>
    </source>
</evidence>